<keyword evidence="2" id="KW-0813">Transport</keyword>
<evidence type="ECO:0000256" key="2">
    <source>
        <dbReference type="ARBA" id="ARBA00022448"/>
    </source>
</evidence>
<feature type="transmembrane region" description="Helical" evidence="7">
    <location>
        <begin position="128"/>
        <end position="153"/>
    </location>
</feature>
<feature type="transmembrane region" description="Helical" evidence="7">
    <location>
        <begin position="358"/>
        <end position="378"/>
    </location>
</feature>
<evidence type="ECO:0000256" key="6">
    <source>
        <dbReference type="ARBA" id="ARBA00023136"/>
    </source>
</evidence>
<evidence type="ECO:0000256" key="5">
    <source>
        <dbReference type="ARBA" id="ARBA00022989"/>
    </source>
</evidence>
<dbReference type="PANTHER" id="PTHR43124">
    <property type="entry name" value="PURINE EFFLUX PUMP PBUE"/>
    <property type="match status" value="1"/>
</dbReference>
<evidence type="ECO:0000313" key="9">
    <source>
        <dbReference type="EMBL" id="MBB6730583.1"/>
    </source>
</evidence>
<dbReference type="Proteomes" id="UP000564644">
    <property type="component" value="Unassembled WGS sequence"/>
</dbReference>
<name>A0A7X0VW46_9BACL</name>
<feature type="transmembrane region" description="Helical" evidence="7">
    <location>
        <begin position="330"/>
        <end position="352"/>
    </location>
</feature>
<dbReference type="EMBL" id="JACJVO010000008">
    <property type="protein sequence ID" value="MBB6730583.1"/>
    <property type="molecule type" value="Genomic_DNA"/>
</dbReference>
<keyword evidence="3" id="KW-1003">Cell membrane</keyword>
<dbReference type="InterPro" id="IPR036259">
    <property type="entry name" value="MFS_trans_sf"/>
</dbReference>
<gene>
    <name evidence="9" type="ORF">H7C18_06670</name>
</gene>
<dbReference type="GO" id="GO:0022857">
    <property type="term" value="F:transmembrane transporter activity"/>
    <property type="evidence" value="ECO:0007669"/>
    <property type="project" value="InterPro"/>
</dbReference>
<accession>A0A7X0VW46</accession>
<keyword evidence="10" id="KW-1185">Reference proteome</keyword>
<evidence type="ECO:0000256" key="1">
    <source>
        <dbReference type="ARBA" id="ARBA00004651"/>
    </source>
</evidence>
<dbReference type="Pfam" id="PF07690">
    <property type="entry name" value="MFS_1"/>
    <property type="match status" value="1"/>
</dbReference>
<feature type="transmembrane region" description="Helical" evidence="7">
    <location>
        <begin position="210"/>
        <end position="231"/>
    </location>
</feature>
<feature type="transmembrane region" description="Helical" evidence="7">
    <location>
        <begin position="7"/>
        <end position="27"/>
    </location>
</feature>
<feature type="transmembrane region" description="Helical" evidence="7">
    <location>
        <begin position="95"/>
        <end position="116"/>
    </location>
</feature>
<keyword evidence="6 7" id="KW-0472">Membrane</keyword>
<sequence length="396" mass="40975">MPKYTALFFLVMFLIGTDTFLISPLLPTLQNLFQVSTGRAGWMVGSYTLGAAAFALIAGPLSDGWNRRTVLLCGLLGFSASTILCGFAPDFWTMCLLRFLAGVSAAFAAPQVWASIPALFPPARIPKALGVVFAGLAAAQALGVPIGSGLAALHWSVPFWAIGGASLPVAGFAFLAMPDLKPAAGSQAAKRSVLGRYVPLLASGKARGAFLAYLFIHLGSGVSFSFLGKWLSDRFDLSVGSIGYVMIFVGLGNFAGSLVSARISQAIGLRATFAGAFAALVALYLAMPHLPSAAAVAGAYFFIFTVLGTLFPLIVGLLNSLNARIRGTISSLSTATMNAATTLGASISGLLYARSDGYAAIGAVSACFMALSLASFLASGILERKQASAVLERESL</sequence>
<evidence type="ECO:0000256" key="7">
    <source>
        <dbReference type="SAM" id="Phobius"/>
    </source>
</evidence>
<dbReference type="RefSeq" id="WP_185128256.1">
    <property type="nucleotide sequence ID" value="NZ_JACJVO010000008.1"/>
</dbReference>
<dbReference type="PROSITE" id="PS50850">
    <property type="entry name" value="MFS"/>
    <property type="match status" value="1"/>
</dbReference>
<evidence type="ECO:0000256" key="4">
    <source>
        <dbReference type="ARBA" id="ARBA00022692"/>
    </source>
</evidence>
<dbReference type="AlphaFoldDB" id="A0A7X0VW46"/>
<feature type="transmembrane region" description="Helical" evidence="7">
    <location>
        <begin position="267"/>
        <end position="287"/>
    </location>
</feature>
<dbReference type="PANTHER" id="PTHR43124:SF3">
    <property type="entry name" value="CHLORAMPHENICOL EFFLUX PUMP RV0191"/>
    <property type="match status" value="1"/>
</dbReference>
<feature type="transmembrane region" description="Helical" evidence="7">
    <location>
        <begin position="293"/>
        <end position="318"/>
    </location>
</feature>
<feature type="transmembrane region" description="Helical" evidence="7">
    <location>
        <begin position="39"/>
        <end position="58"/>
    </location>
</feature>
<dbReference type="InterPro" id="IPR050189">
    <property type="entry name" value="MFS_Efflux_Transporters"/>
</dbReference>
<evidence type="ECO:0000256" key="3">
    <source>
        <dbReference type="ARBA" id="ARBA00022475"/>
    </source>
</evidence>
<reference evidence="9 10" key="1">
    <citation type="submission" date="2020-08" db="EMBL/GenBank/DDBJ databases">
        <title>Cohnella phylogeny.</title>
        <authorList>
            <person name="Dunlap C."/>
        </authorList>
    </citation>
    <scope>NUCLEOTIDE SEQUENCE [LARGE SCALE GENOMIC DNA]</scope>
    <source>
        <strain evidence="9 10">CBP 2801</strain>
    </source>
</reference>
<dbReference type="GO" id="GO:0005886">
    <property type="term" value="C:plasma membrane"/>
    <property type="evidence" value="ECO:0007669"/>
    <property type="project" value="UniProtKB-SubCell"/>
</dbReference>
<feature type="transmembrane region" description="Helical" evidence="7">
    <location>
        <begin position="70"/>
        <end position="89"/>
    </location>
</feature>
<keyword evidence="4 7" id="KW-0812">Transmembrane</keyword>
<comment type="caution">
    <text evidence="9">The sequence shown here is derived from an EMBL/GenBank/DDBJ whole genome shotgun (WGS) entry which is preliminary data.</text>
</comment>
<dbReference type="InterPro" id="IPR011701">
    <property type="entry name" value="MFS"/>
</dbReference>
<protein>
    <submittedName>
        <fullName evidence="9">MFS transporter</fullName>
    </submittedName>
</protein>
<dbReference type="SUPFAM" id="SSF103473">
    <property type="entry name" value="MFS general substrate transporter"/>
    <property type="match status" value="1"/>
</dbReference>
<evidence type="ECO:0000259" key="8">
    <source>
        <dbReference type="PROSITE" id="PS50850"/>
    </source>
</evidence>
<dbReference type="CDD" id="cd17324">
    <property type="entry name" value="MFS_NepI_like"/>
    <property type="match status" value="1"/>
</dbReference>
<keyword evidence="5 7" id="KW-1133">Transmembrane helix</keyword>
<organism evidence="9 10">
    <name type="scientific">Cohnella zeiphila</name>
    <dbReference type="NCBI Taxonomy" id="2761120"/>
    <lineage>
        <taxon>Bacteria</taxon>
        <taxon>Bacillati</taxon>
        <taxon>Bacillota</taxon>
        <taxon>Bacilli</taxon>
        <taxon>Bacillales</taxon>
        <taxon>Paenibacillaceae</taxon>
        <taxon>Cohnella</taxon>
    </lineage>
</organism>
<feature type="transmembrane region" description="Helical" evidence="7">
    <location>
        <begin position="237"/>
        <end position="255"/>
    </location>
</feature>
<feature type="domain" description="Major facilitator superfamily (MFS) profile" evidence="8">
    <location>
        <begin position="4"/>
        <end position="387"/>
    </location>
</feature>
<dbReference type="Gene3D" id="1.20.1250.20">
    <property type="entry name" value="MFS general substrate transporter like domains"/>
    <property type="match status" value="1"/>
</dbReference>
<evidence type="ECO:0000313" key="10">
    <source>
        <dbReference type="Proteomes" id="UP000564644"/>
    </source>
</evidence>
<comment type="subcellular location">
    <subcellularLocation>
        <location evidence="1">Cell membrane</location>
        <topology evidence="1">Multi-pass membrane protein</topology>
    </subcellularLocation>
</comment>
<feature type="transmembrane region" description="Helical" evidence="7">
    <location>
        <begin position="159"/>
        <end position="177"/>
    </location>
</feature>
<dbReference type="InterPro" id="IPR020846">
    <property type="entry name" value="MFS_dom"/>
</dbReference>
<proteinExistence type="predicted"/>